<feature type="domain" description="Class II aldolase/adducin N-terminal" evidence="3">
    <location>
        <begin position="43"/>
        <end position="216"/>
    </location>
</feature>
<dbReference type="EMBL" id="LGUI01000015">
    <property type="protein sequence ID" value="PNE29884.1"/>
    <property type="molecule type" value="Genomic_DNA"/>
</dbReference>
<reference evidence="5" key="1">
    <citation type="submission" date="2015-07" db="EMBL/GenBank/DDBJ databases">
        <authorList>
            <person name="Graham D.E."/>
            <person name="Giannone R.J."/>
            <person name="Gulvik C.A."/>
            <person name="Hettich R.L."/>
            <person name="Klingeman D.M."/>
            <person name="Mahan K.M."/>
            <person name="Parry R.J."/>
            <person name="Spain J.C."/>
        </authorList>
    </citation>
    <scope>NUCLEOTIDE SEQUENCE [LARGE SCALE GENOMIC DNA]</scope>
    <source>
        <strain evidence="5">ATCC 27428</strain>
    </source>
</reference>
<accession>A0A2N8NM90</accession>
<evidence type="ECO:0000256" key="1">
    <source>
        <dbReference type="ARBA" id="ARBA00022723"/>
    </source>
</evidence>
<dbReference type="PANTHER" id="PTHR22789">
    <property type="entry name" value="FUCULOSE PHOSPHATE ALDOLASE"/>
    <property type="match status" value="1"/>
</dbReference>
<dbReference type="AlphaFoldDB" id="A0A2N8NM90"/>
<dbReference type="SUPFAM" id="SSF53639">
    <property type="entry name" value="AraD/HMP-PK domain-like"/>
    <property type="match status" value="1"/>
</dbReference>
<comment type="caution">
    <text evidence="4">The sequence shown here is derived from an EMBL/GenBank/DDBJ whole genome shotgun (WGS) entry which is preliminary data.</text>
</comment>
<dbReference type="Proteomes" id="UP000235945">
    <property type="component" value="Unassembled WGS sequence"/>
</dbReference>
<dbReference type="Gene3D" id="3.40.225.10">
    <property type="entry name" value="Class II aldolase/adducin N-terminal domain"/>
    <property type="match status" value="1"/>
</dbReference>
<keyword evidence="2" id="KW-0456">Lyase</keyword>
<dbReference type="InterPro" id="IPR001303">
    <property type="entry name" value="Aldolase_II/adducin_N"/>
</dbReference>
<dbReference type="GO" id="GO:0005829">
    <property type="term" value="C:cytosol"/>
    <property type="evidence" value="ECO:0007669"/>
    <property type="project" value="TreeGrafter"/>
</dbReference>
<keyword evidence="1" id="KW-0479">Metal-binding</keyword>
<evidence type="ECO:0000313" key="5">
    <source>
        <dbReference type="Proteomes" id="UP000235945"/>
    </source>
</evidence>
<dbReference type="GO" id="GO:0046872">
    <property type="term" value="F:metal ion binding"/>
    <property type="evidence" value="ECO:0007669"/>
    <property type="project" value="UniProtKB-KW"/>
</dbReference>
<evidence type="ECO:0000259" key="3">
    <source>
        <dbReference type="SMART" id="SM01007"/>
    </source>
</evidence>
<dbReference type="PANTHER" id="PTHR22789:SF0">
    <property type="entry name" value="3-OXO-TETRONATE 4-PHOSPHATE DECARBOXYLASE-RELATED"/>
    <property type="match status" value="1"/>
</dbReference>
<protein>
    <submittedName>
        <fullName evidence="4">Fuculose phosphate aldolase</fullName>
    </submittedName>
</protein>
<dbReference type="InterPro" id="IPR050197">
    <property type="entry name" value="Aldolase_class_II_sugar_metab"/>
</dbReference>
<dbReference type="GO" id="GO:0019323">
    <property type="term" value="P:pentose catabolic process"/>
    <property type="evidence" value="ECO:0007669"/>
    <property type="project" value="TreeGrafter"/>
</dbReference>
<dbReference type="GO" id="GO:0016832">
    <property type="term" value="F:aldehyde-lyase activity"/>
    <property type="evidence" value="ECO:0007669"/>
    <property type="project" value="TreeGrafter"/>
</dbReference>
<dbReference type="InterPro" id="IPR036409">
    <property type="entry name" value="Aldolase_II/adducin_N_sf"/>
</dbReference>
<dbReference type="Pfam" id="PF00596">
    <property type="entry name" value="Aldolase_II"/>
    <property type="match status" value="1"/>
</dbReference>
<evidence type="ECO:0000256" key="2">
    <source>
        <dbReference type="ARBA" id="ARBA00023239"/>
    </source>
</evidence>
<evidence type="ECO:0000313" key="4">
    <source>
        <dbReference type="EMBL" id="PNE29884.1"/>
    </source>
</evidence>
<name>A0A2N8NM90_STREU</name>
<organism evidence="4 5">
    <name type="scientific">Streptomyces eurocidicus</name>
    <name type="common">Streptoverticillium eurocidicus</name>
    <dbReference type="NCBI Taxonomy" id="66423"/>
    <lineage>
        <taxon>Bacteria</taxon>
        <taxon>Bacillati</taxon>
        <taxon>Actinomycetota</taxon>
        <taxon>Actinomycetes</taxon>
        <taxon>Kitasatosporales</taxon>
        <taxon>Streptomycetaceae</taxon>
        <taxon>Streptomyces</taxon>
    </lineage>
</organism>
<dbReference type="SMART" id="SM01007">
    <property type="entry name" value="Aldolase_II"/>
    <property type="match status" value="1"/>
</dbReference>
<keyword evidence="5" id="KW-1185">Reference proteome</keyword>
<sequence length="249" mass="26374">MVSTAATVKTLGERKVNWNGRSGGVNRRREPMAEREDIRSAWAEVLATASRTTADGLVVGTSGNVSARVGDLVLVTPSGIPYDRLGPGDVVAVDLAGRRVLGELPPTSELPMHLAVYRATDAGAVVHTHAVHATAVSTLVDELPPVHYLTGLLGGPVRVADYALYGTDELAANMLRALDGRSGCLLRNHGTVTYGAGLDQAYDRTAQLEWMCRLWLTASGVPGRVPSLLGPEQLAEAAEKLRGYGRSRG</sequence>
<gene>
    <name evidence="4" type="ORF">AF335_32745</name>
</gene>
<proteinExistence type="predicted"/>